<dbReference type="Proteomes" id="UP000486903">
    <property type="component" value="Unassembled WGS sequence"/>
</dbReference>
<gene>
    <name evidence="2" type="ORF">FDG31_03895</name>
</gene>
<dbReference type="Pfam" id="PF16289">
    <property type="entry name" value="PIN_12"/>
    <property type="match status" value="1"/>
</dbReference>
<accession>A0A6B4JL77</accession>
<evidence type="ECO:0000313" key="2">
    <source>
        <dbReference type="EMBL" id="NFV25316.1"/>
    </source>
</evidence>
<reference evidence="2 3" key="1">
    <citation type="submission" date="2019-04" db="EMBL/GenBank/DDBJ databases">
        <title>Genome sequencing of Clostridium botulinum Groups I-IV and Clostridium butyricum.</title>
        <authorList>
            <person name="Brunt J."/>
            <person name="Van Vliet A.H.M."/>
            <person name="Stringer S.C."/>
            <person name="Carter A.T."/>
            <person name="Peck M.W."/>
        </authorList>
    </citation>
    <scope>NUCLEOTIDE SEQUENCE [LARGE SCALE GENOMIC DNA]</scope>
    <source>
        <strain evidence="2 3">BL81</strain>
    </source>
</reference>
<comment type="caution">
    <text evidence="2">The sequence shown here is derived from an EMBL/GenBank/DDBJ whole genome shotgun (WGS) entry which is preliminary data.</text>
</comment>
<feature type="domain" description="DUF4935" evidence="1">
    <location>
        <begin position="5"/>
        <end position="175"/>
    </location>
</feature>
<dbReference type="RefSeq" id="WP_003374347.1">
    <property type="nucleotide sequence ID" value="NZ_JACBBA010000002.1"/>
</dbReference>
<proteinExistence type="predicted"/>
<dbReference type="EMBL" id="SXFB01000002">
    <property type="protein sequence ID" value="NFV25316.1"/>
    <property type="molecule type" value="Genomic_DNA"/>
</dbReference>
<evidence type="ECO:0000313" key="3">
    <source>
        <dbReference type="Proteomes" id="UP000486903"/>
    </source>
</evidence>
<dbReference type="AlphaFoldDB" id="A0A6B4JL77"/>
<dbReference type="InterPro" id="IPR032557">
    <property type="entry name" value="DUF4935"/>
</dbReference>
<evidence type="ECO:0000259" key="1">
    <source>
        <dbReference type="Pfam" id="PF16289"/>
    </source>
</evidence>
<name>A0A6B4JL77_CLOBO</name>
<protein>
    <recommendedName>
        <fullName evidence="1">DUF4935 domain-containing protein</fullName>
    </recommendedName>
</protein>
<organism evidence="2 3">
    <name type="scientific">Clostridium botulinum</name>
    <dbReference type="NCBI Taxonomy" id="1491"/>
    <lineage>
        <taxon>Bacteria</taxon>
        <taxon>Bacillati</taxon>
        <taxon>Bacillota</taxon>
        <taxon>Clostridia</taxon>
        <taxon>Eubacteriales</taxon>
        <taxon>Clostridiaceae</taxon>
        <taxon>Clostridium</taxon>
    </lineage>
</organism>
<sequence>MKTSIIIDTNSLFVKKYRDFTRIEFLENVQSLVDDINLINQPGISIVLPQIVIDELVKQQVEEYDKVIKGIGDIKLPFVDINKKTNYKDHIELILDKKMEELKKKSGVNIKVITYPKNEVLQAIIKRAIEKRPPFEGKDKISDKGFKDVILWESLLEYKNNNRQERITLVSTDKIFIENKNQEILKDEYMEIYIDEIYFTSWHPHNNNDLFNILSKIYQHDFELPTTCELFKKFEQTIKTSNLMELFNNYSFYNNLDNSEYSLSKCEVINCLFGQASPFKNKKGEDYLYFVPELEMNFIFSETEVYGRNMILHEFLEFEIYYYPSRDEFTVIGRDDIKDGPYEKMKEFLLRTNI</sequence>